<keyword evidence="1" id="KW-0812">Transmembrane</keyword>
<keyword evidence="1" id="KW-1133">Transmembrane helix</keyword>
<reference evidence="2" key="2">
    <citation type="journal article" date="2019" name="IMA Fungus">
        <title>Genome sequencing and comparison of five Tilletia species to identify candidate genes for the detection of regulated species infecting wheat.</title>
        <authorList>
            <person name="Nguyen H.D.T."/>
            <person name="Sultana T."/>
            <person name="Kesanakurti P."/>
            <person name="Hambleton S."/>
        </authorList>
    </citation>
    <scope>NUCLEOTIDE SEQUENCE</scope>
    <source>
        <strain evidence="2">DAOMC 236426</strain>
    </source>
</reference>
<name>A0A8X7MUJ9_9BASI</name>
<sequence>MSLSDGTATIVAWRTRAASAQPYHFLALLTLLPATAAVIASTAATITAPVAITAAATIAIVVIAATAAASCHSITAVYCPGSSRCSARNSK</sequence>
<comment type="caution">
    <text evidence="2">The sequence shown here is derived from an EMBL/GenBank/DDBJ whole genome shotgun (WGS) entry which is preliminary data.</text>
</comment>
<reference evidence="2" key="1">
    <citation type="submission" date="2016-04" db="EMBL/GenBank/DDBJ databases">
        <authorList>
            <person name="Nguyen H.D."/>
            <person name="Samba Siva P."/>
            <person name="Cullis J."/>
            <person name="Levesque C.A."/>
            <person name="Hambleton S."/>
        </authorList>
    </citation>
    <scope>NUCLEOTIDE SEQUENCE</scope>
    <source>
        <strain evidence="2">DAOMC 236426</strain>
    </source>
</reference>
<feature type="transmembrane region" description="Helical" evidence="1">
    <location>
        <begin position="23"/>
        <end position="46"/>
    </location>
</feature>
<keyword evidence="3" id="KW-1185">Reference proteome</keyword>
<feature type="transmembrane region" description="Helical" evidence="1">
    <location>
        <begin position="52"/>
        <end position="79"/>
    </location>
</feature>
<gene>
    <name evidence="2" type="ORF">A4X06_0g4014</name>
</gene>
<organism evidence="2 3">
    <name type="scientific">Tilletia controversa</name>
    <name type="common">dwarf bunt fungus</name>
    <dbReference type="NCBI Taxonomy" id="13291"/>
    <lineage>
        <taxon>Eukaryota</taxon>
        <taxon>Fungi</taxon>
        <taxon>Dikarya</taxon>
        <taxon>Basidiomycota</taxon>
        <taxon>Ustilaginomycotina</taxon>
        <taxon>Exobasidiomycetes</taxon>
        <taxon>Tilletiales</taxon>
        <taxon>Tilletiaceae</taxon>
        <taxon>Tilletia</taxon>
    </lineage>
</organism>
<evidence type="ECO:0000256" key="1">
    <source>
        <dbReference type="SAM" id="Phobius"/>
    </source>
</evidence>
<proteinExistence type="predicted"/>
<dbReference type="AlphaFoldDB" id="A0A8X7MUJ9"/>
<keyword evidence="1" id="KW-0472">Membrane</keyword>
<evidence type="ECO:0000313" key="3">
    <source>
        <dbReference type="Proteomes" id="UP000077684"/>
    </source>
</evidence>
<accession>A0A8X7MUJ9</accession>
<dbReference type="EMBL" id="LWDE02000399">
    <property type="protein sequence ID" value="KAE8248028.1"/>
    <property type="molecule type" value="Genomic_DNA"/>
</dbReference>
<protein>
    <submittedName>
        <fullName evidence="2">Uncharacterized protein</fullName>
    </submittedName>
</protein>
<evidence type="ECO:0000313" key="2">
    <source>
        <dbReference type="EMBL" id="KAE8248028.1"/>
    </source>
</evidence>
<dbReference type="Proteomes" id="UP000077684">
    <property type="component" value="Unassembled WGS sequence"/>
</dbReference>